<organism evidence="3 5">
    <name type="scientific">Nocardioides aromaticivorans</name>
    <dbReference type="NCBI Taxonomy" id="200618"/>
    <lineage>
        <taxon>Bacteria</taxon>
        <taxon>Bacillati</taxon>
        <taxon>Actinomycetota</taxon>
        <taxon>Actinomycetes</taxon>
        <taxon>Propionibacteriales</taxon>
        <taxon>Nocardioidaceae</taxon>
        <taxon>Nocardioides</taxon>
    </lineage>
</organism>
<keyword evidence="1" id="KW-0812">Transmembrane</keyword>
<dbReference type="EMBL" id="JACBZM010000001">
    <property type="protein sequence ID" value="NYI43692.1"/>
    <property type="molecule type" value="Genomic_DNA"/>
</dbReference>
<evidence type="ECO:0000313" key="4">
    <source>
        <dbReference type="EMBL" id="QSR27667.1"/>
    </source>
</evidence>
<evidence type="ECO:0000313" key="6">
    <source>
        <dbReference type="Proteomes" id="UP000662818"/>
    </source>
</evidence>
<dbReference type="AlphaFoldDB" id="A0A7Y9ZE28"/>
<dbReference type="RefSeq" id="WP_179647806.1">
    <property type="nucleotide sequence ID" value="NZ_CP022295.1"/>
</dbReference>
<keyword evidence="1" id="KW-0472">Membrane</keyword>
<evidence type="ECO:0000259" key="2">
    <source>
        <dbReference type="Pfam" id="PF04892"/>
    </source>
</evidence>
<dbReference type="InterPro" id="IPR006976">
    <property type="entry name" value="VanZ-like"/>
</dbReference>
<feature type="transmembrane region" description="Helical" evidence="1">
    <location>
        <begin position="119"/>
        <end position="135"/>
    </location>
</feature>
<dbReference type="Proteomes" id="UP000562045">
    <property type="component" value="Unassembled WGS sequence"/>
</dbReference>
<reference evidence="4 6" key="1">
    <citation type="submission" date="2017-06" db="EMBL/GenBank/DDBJ databases">
        <title>Complete Genome Sequence of the Soil Carbazole-Degrading Bacterium Nocardioides aromaticivorans IC177.</title>
        <authorList>
            <person name="Vejarano F."/>
            <person name="Suzuki-Minakuchi C."/>
            <person name="Ohtsubo Y."/>
            <person name="Tsuda M."/>
            <person name="Okada K."/>
            <person name="Nojiri H."/>
        </authorList>
    </citation>
    <scope>NUCLEOTIDE SEQUENCE [LARGE SCALE GENOMIC DNA]</scope>
    <source>
        <strain evidence="4 6">IC177</strain>
    </source>
</reference>
<keyword evidence="1" id="KW-1133">Transmembrane helix</keyword>
<keyword evidence="6" id="KW-1185">Reference proteome</keyword>
<protein>
    <recommendedName>
        <fullName evidence="2">VanZ-like domain-containing protein</fullName>
    </recommendedName>
</protein>
<accession>A0A7Y9ZE28</accession>
<feature type="transmembrane region" description="Helical" evidence="1">
    <location>
        <begin position="155"/>
        <end position="176"/>
    </location>
</feature>
<reference evidence="3 5" key="2">
    <citation type="submission" date="2020-07" db="EMBL/GenBank/DDBJ databases">
        <title>Sequencing the genomes of 1000 actinobacteria strains.</title>
        <authorList>
            <person name="Klenk H.-P."/>
        </authorList>
    </citation>
    <scope>NUCLEOTIDE SEQUENCE [LARGE SCALE GENOMIC DNA]</scope>
    <source>
        <strain evidence="3 5">DSM 15131</strain>
    </source>
</reference>
<feature type="domain" description="VanZ-like" evidence="2">
    <location>
        <begin position="91"/>
        <end position="171"/>
    </location>
</feature>
<proteinExistence type="predicted"/>
<evidence type="ECO:0000313" key="3">
    <source>
        <dbReference type="EMBL" id="NYI43692.1"/>
    </source>
</evidence>
<feature type="transmembrane region" description="Helical" evidence="1">
    <location>
        <begin position="6"/>
        <end position="27"/>
    </location>
</feature>
<gene>
    <name evidence="3" type="ORF">BJ993_000772</name>
    <name evidence="4" type="ORF">CFH99_18755</name>
</gene>
<evidence type="ECO:0000313" key="5">
    <source>
        <dbReference type="Proteomes" id="UP000562045"/>
    </source>
</evidence>
<feature type="transmembrane region" description="Helical" evidence="1">
    <location>
        <begin position="95"/>
        <end position="112"/>
    </location>
</feature>
<name>A0A7Y9ZE28_9ACTN</name>
<feature type="transmembrane region" description="Helical" evidence="1">
    <location>
        <begin position="34"/>
        <end position="56"/>
    </location>
</feature>
<dbReference type="Proteomes" id="UP000662818">
    <property type="component" value="Chromosome"/>
</dbReference>
<evidence type="ECO:0000256" key="1">
    <source>
        <dbReference type="SAM" id="Phobius"/>
    </source>
</evidence>
<sequence length="191" mass="19713">MVGFGGTGVMLLGVVVAGAACGLLGLLLVRPLGWVSAAAIAGFVWSVAVIGLVTLVPAEANPGIVPAEGRLTSCSWDIGGPAPDGFWIFQSGQRALNTVLFVPAGALLVLAVGRWRAGWLLAPLGVAALAGYSVVIEKTQLELARIDRACDVTDIIDNSTGAALGALIGLVLLVVLQPWRHRRRKLSGAHH</sequence>
<dbReference type="EMBL" id="CP022295">
    <property type="protein sequence ID" value="QSR27667.1"/>
    <property type="molecule type" value="Genomic_DNA"/>
</dbReference>
<dbReference type="Pfam" id="PF04892">
    <property type="entry name" value="VanZ"/>
    <property type="match status" value="1"/>
</dbReference>